<dbReference type="AlphaFoldDB" id="X0KFG0"/>
<gene>
    <name evidence="2" type="ORF">FOTG_19195</name>
</gene>
<organism evidence="2">
    <name type="scientific">Fusarium oxysporum f. sp. vasinfectum 25433</name>
    <dbReference type="NCBI Taxonomy" id="1089449"/>
    <lineage>
        <taxon>Eukaryota</taxon>
        <taxon>Fungi</taxon>
        <taxon>Dikarya</taxon>
        <taxon>Ascomycota</taxon>
        <taxon>Pezizomycotina</taxon>
        <taxon>Sordariomycetes</taxon>
        <taxon>Hypocreomycetidae</taxon>
        <taxon>Hypocreales</taxon>
        <taxon>Nectriaceae</taxon>
        <taxon>Fusarium</taxon>
        <taxon>Fusarium oxysporum species complex</taxon>
    </lineage>
</organism>
<dbReference type="EMBL" id="KK035710">
    <property type="protein sequence ID" value="EXM12304.1"/>
    <property type="molecule type" value="Genomic_DNA"/>
</dbReference>
<evidence type="ECO:0000313" key="2">
    <source>
        <dbReference type="EMBL" id="EXM12304.1"/>
    </source>
</evidence>
<evidence type="ECO:0000256" key="1">
    <source>
        <dbReference type="SAM" id="MobiDB-lite"/>
    </source>
</evidence>
<dbReference type="Proteomes" id="UP000030701">
    <property type="component" value="Unassembled WGS sequence"/>
</dbReference>
<proteinExistence type="predicted"/>
<accession>X0KFG0</accession>
<protein>
    <submittedName>
        <fullName evidence="2">Uncharacterized protein</fullName>
    </submittedName>
</protein>
<feature type="region of interest" description="Disordered" evidence="1">
    <location>
        <begin position="70"/>
        <end position="94"/>
    </location>
</feature>
<reference evidence="2" key="1">
    <citation type="submission" date="2011-11" db="EMBL/GenBank/DDBJ databases">
        <title>The Genome Sequence of Fusarium oxysporum Cotton.</title>
        <authorList>
            <consortium name="The Broad Institute Genome Sequencing Platform"/>
            <person name="Ma L.-J."/>
            <person name="Gale L.R."/>
            <person name="Schwartz D.C."/>
            <person name="Zhou S."/>
            <person name="Corby-Kistler H."/>
            <person name="Young S.K."/>
            <person name="Zeng Q."/>
            <person name="Gargeya S."/>
            <person name="Fitzgerald M."/>
            <person name="Haas B."/>
            <person name="Abouelleil A."/>
            <person name="Alvarado L."/>
            <person name="Arachchi H.M."/>
            <person name="Berlin A."/>
            <person name="Brown A."/>
            <person name="Chapman S.B."/>
            <person name="Chen Z."/>
            <person name="Dunbar C."/>
            <person name="Freedman E."/>
            <person name="Gearin G."/>
            <person name="Goldberg J."/>
            <person name="Griggs A."/>
            <person name="Gujja S."/>
            <person name="Heiman D."/>
            <person name="Howarth C."/>
            <person name="Larson L."/>
            <person name="Lui A."/>
            <person name="MacDonald P.J.P."/>
            <person name="Montmayeur A."/>
            <person name="Murphy C."/>
            <person name="Neiman D."/>
            <person name="Pearson M."/>
            <person name="Priest M."/>
            <person name="Roberts A."/>
            <person name="Saif S."/>
            <person name="Shea T."/>
            <person name="Shenoy N."/>
            <person name="Sisk P."/>
            <person name="Stolte C."/>
            <person name="Sykes S."/>
            <person name="Wortman J."/>
            <person name="Nusbaum C."/>
            <person name="Birren B."/>
        </authorList>
    </citation>
    <scope>NUCLEOTIDE SEQUENCE [LARGE SCALE GENOMIC DNA]</scope>
    <source>
        <strain evidence="2">25433</strain>
    </source>
</reference>
<dbReference type="HOGENOM" id="CLU_2386240_0_0_1"/>
<feature type="compositionally biased region" description="Polar residues" evidence="1">
    <location>
        <begin position="70"/>
        <end position="80"/>
    </location>
</feature>
<sequence length="94" mass="10886">MEEVRLFGIYTESGYGFTVVDHPSNEVASLPNLFRYIVLDHKAWIRSRRFIMTSLTISLLAHKISYILSSGTTNPHGFQRSQRRNHLNYKTTAK</sequence>
<name>X0KFG0_FUSOX</name>
<reference evidence="2" key="2">
    <citation type="submission" date="2014-03" db="EMBL/GenBank/DDBJ databases">
        <title>The Genome Annotation of Fusarium oxysporum Cotton.</title>
        <authorList>
            <consortium name="The Broad Institute Genomics Platform"/>
            <person name="Ma L.-J."/>
            <person name="Corby-Kistler H."/>
            <person name="Broz K."/>
            <person name="Gale L.R."/>
            <person name="Jonkers W."/>
            <person name="O'Donnell K."/>
            <person name="Ploetz R."/>
            <person name="Steinberg C."/>
            <person name="Schwartz D.C."/>
            <person name="VanEtten H."/>
            <person name="Zhou S."/>
            <person name="Young S.K."/>
            <person name="Zeng Q."/>
            <person name="Gargeya S."/>
            <person name="Fitzgerald M."/>
            <person name="Abouelleil A."/>
            <person name="Alvarado L."/>
            <person name="Chapman S.B."/>
            <person name="Gainer-Dewar J."/>
            <person name="Goldberg J."/>
            <person name="Griggs A."/>
            <person name="Gujja S."/>
            <person name="Hansen M."/>
            <person name="Howarth C."/>
            <person name="Imamovic A."/>
            <person name="Ireland A."/>
            <person name="Larimer J."/>
            <person name="McCowan C."/>
            <person name="Murphy C."/>
            <person name="Pearson M."/>
            <person name="Poon T.W."/>
            <person name="Priest M."/>
            <person name="Roberts A."/>
            <person name="Saif S."/>
            <person name="Shea T."/>
            <person name="Sykes S."/>
            <person name="Wortman J."/>
            <person name="Nusbaum C."/>
            <person name="Birren B."/>
        </authorList>
    </citation>
    <scope>NUCLEOTIDE SEQUENCE</scope>
    <source>
        <strain evidence="2">25433</strain>
    </source>
</reference>
<feature type="compositionally biased region" description="Basic residues" evidence="1">
    <location>
        <begin position="81"/>
        <end position="94"/>
    </location>
</feature>